<dbReference type="PROSITE" id="PS00107">
    <property type="entry name" value="PROTEIN_KINASE_ATP"/>
    <property type="match status" value="1"/>
</dbReference>
<keyword evidence="6 9" id="KW-0067">ATP-binding</keyword>
<evidence type="ECO:0000313" key="13">
    <source>
        <dbReference type="Proteomes" id="UP001212841"/>
    </source>
</evidence>
<evidence type="ECO:0000256" key="6">
    <source>
        <dbReference type="ARBA" id="ARBA00022840"/>
    </source>
</evidence>
<evidence type="ECO:0000259" key="11">
    <source>
        <dbReference type="PROSITE" id="PS50011"/>
    </source>
</evidence>
<evidence type="ECO:0000256" key="7">
    <source>
        <dbReference type="ARBA" id="ARBA00047899"/>
    </source>
</evidence>
<dbReference type="Proteomes" id="UP001212841">
    <property type="component" value="Unassembled WGS sequence"/>
</dbReference>
<accession>A0AAD5X788</accession>
<evidence type="ECO:0000256" key="1">
    <source>
        <dbReference type="ARBA" id="ARBA00012513"/>
    </source>
</evidence>
<feature type="binding site" evidence="9">
    <location>
        <position position="270"/>
    </location>
    <ligand>
        <name>ATP</name>
        <dbReference type="ChEBI" id="CHEBI:30616"/>
    </ligand>
</feature>
<dbReference type="InterPro" id="IPR017441">
    <property type="entry name" value="Protein_kinase_ATP_BS"/>
</dbReference>
<proteinExistence type="predicted"/>
<dbReference type="PANTHER" id="PTHR24343">
    <property type="entry name" value="SERINE/THREONINE KINASE"/>
    <property type="match status" value="1"/>
</dbReference>
<evidence type="ECO:0000256" key="10">
    <source>
        <dbReference type="SAM" id="MobiDB-lite"/>
    </source>
</evidence>
<dbReference type="GO" id="GO:0004674">
    <property type="term" value="F:protein serine/threonine kinase activity"/>
    <property type="evidence" value="ECO:0007669"/>
    <property type="project" value="UniProtKB-KW"/>
</dbReference>
<dbReference type="EMBL" id="JADGJD010000144">
    <property type="protein sequence ID" value="KAJ3054318.1"/>
    <property type="molecule type" value="Genomic_DNA"/>
</dbReference>
<dbReference type="CDD" id="cd13994">
    <property type="entry name" value="STKc_HAL4_like"/>
    <property type="match status" value="1"/>
</dbReference>
<reference evidence="12" key="1">
    <citation type="submission" date="2020-05" db="EMBL/GenBank/DDBJ databases">
        <title>Phylogenomic resolution of chytrid fungi.</title>
        <authorList>
            <person name="Stajich J.E."/>
            <person name="Amses K."/>
            <person name="Simmons R."/>
            <person name="Seto K."/>
            <person name="Myers J."/>
            <person name="Bonds A."/>
            <person name="Quandt C.A."/>
            <person name="Barry K."/>
            <person name="Liu P."/>
            <person name="Grigoriev I."/>
            <person name="Longcore J.E."/>
            <person name="James T.Y."/>
        </authorList>
    </citation>
    <scope>NUCLEOTIDE SEQUENCE</scope>
    <source>
        <strain evidence="12">JEL0318</strain>
    </source>
</reference>
<dbReference type="SUPFAM" id="SSF56112">
    <property type="entry name" value="Protein kinase-like (PK-like)"/>
    <property type="match status" value="1"/>
</dbReference>
<keyword evidence="13" id="KW-1185">Reference proteome</keyword>
<dbReference type="SMART" id="SM00220">
    <property type="entry name" value="S_TKc"/>
    <property type="match status" value="1"/>
</dbReference>
<dbReference type="PANTHER" id="PTHR24343:SF558">
    <property type="entry name" value="PROTEIN KINASE DOMAIN-CONTAINING PROTEIN"/>
    <property type="match status" value="1"/>
</dbReference>
<dbReference type="AlphaFoldDB" id="A0AAD5X788"/>
<comment type="catalytic activity">
    <reaction evidence="7">
        <text>L-threonyl-[protein] + ATP = O-phospho-L-threonyl-[protein] + ADP + H(+)</text>
        <dbReference type="Rhea" id="RHEA:46608"/>
        <dbReference type="Rhea" id="RHEA-COMP:11060"/>
        <dbReference type="Rhea" id="RHEA-COMP:11605"/>
        <dbReference type="ChEBI" id="CHEBI:15378"/>
        <dbReference type="ChEBI" id="CHEBI:30013"/>
        <dbReference type="ChEBI" id="CHEBI:30616"/>
        <dbReference type="ChEBI" id="CHEBI:61977"/>
        <dbReference type="ChEBI" id="CHEBI:456216"/>
        <dbReference type="EC" id="2.7.11.1"/>
    </reaction>
</comment>
<dbReference type="PROSITE" id="PS00108">
    <property type="entry name" value="PROTEIN_KINASE_ST"/>
    <property type="match status" value="1"/>
</dbReference>
<dbReference type="GO" id="GO:0005829">
    <property type="term" value="C:cytosol"/>
    <property type="evidence" value="ECO:0007669"/>
    <property type="project" value="TreeGrafter"/>
</dbReference>
<keyword evidence="5 12" id="KW-0418">Kinase</keyword>
<evidence type="ECO:0000256" key="4">
    <source>
        <dbReference type="ARBA" id="ARBA00022741"/>
    </source>
</evidence>
<evidence type="ECO:0000256" key="8">
    <source>
        <dbReference type="ARBA" id="ARBA00048679"/>
    </source>
</evidence>
<organism evidence="12 13">
    <name type="scientific">Rhizophlyctis rosea</name>
    <dbReference type="NCBI Taxonomy" id="64517"/>
    <lineage>
        <taxon>Eukaryota</taxon>
        <taxon>Fungi</taxon>
        <taxon>Fungi incertae sedis</taxon>
        <taxon>Chytridiomycota</taxon>
        <taxon>Chytridiomycota incertae sedis</taxon>
        <taxon>Chytridiomycetes</taxon>
        <taxon>Rhizophlyctidales</taxon>
        <taxon>Rhizophlyctidaceae</taxon>
        <taxon>Rhizophlyctis</taxon>
    </lineage>
</organism>
<evidence type="ECO:0000256" key="9">
    <source>
        <dbReference type="PROSITE-ProRule" id="PRU10141"/>
    </source>
</evidence>
<evidence type="ECO:0000256" key="3">
    <source>
        <dbReference type="ARBA" id="ARBA00022679"/>
    </source>
</evidence>
<dbReference type="EC" id="2.7.11.1" evidence="1"/>
<evidence type="ECO:0000313" key="12">
    <source>
        <dbReference type="EMBL" id="KAJ3054318.1"/>
    </source>
</evidence>
<protein>
    <recommendedName>
        <fullName evidence="1">non-specific serine/threonine protein kinase</fullName>
        <ecNumber evidence="1">2.7.11.1</ecNumber>
    </recommendedName>
</protein>
<dbReference type="Pfam" id="PF00069">
    <property type="entry name" value="Pkinase"/>
    <property type="match status" value="1"/>
</dbReference>
<feature type="compositionally biased region" description="Basic and acidic residues" evidence="10">
    <location>
        <begin position="46"/>
        <end position="71"/>
    </location>
</feature>
<comment type="catalytic activity">
    <reaction evidence="8">
        <text>L-seryl-[protein] + ATP = O-phospho-L-seryl-[protein] + ADP + H(+)</text>
        <dbReference type="Rhea" id="RHEA:17989"/>
        <dbReference type="Rhea" id="RHEA-COMP:9863"/>
        <dbReference type="Rhea" id="RHEA-COMP:11604"/>
        <dbReference type="ChEBI" id="CHEBI:15378"/>
        <dbReference type="ChEBI" id="CHEBI:29999"/>
        <dbReference type="ChEBI" id="CHEBI:30616"/>
        <dbReference type="ChEBI" id="CHEBI:83421"/>
        <dbReference type="ChEBI" id="CHEBI:456216"/>
        <dbReference type="EC" id="2.7.11.1"/>
    </reaction>
</comment>
<dbReference type="GO" id="GO:0005524">
    <property type="term" value="F:ATP binding"/>
    <property type="evidence" value="ECO:0007669"/>
    <property type="project" value="UniProtKB-UniRule"/>
</dbReference>
<dbReference type="Gene3D" id="1.10.510.10">
    <property type="entry name" value="Transferase(Phosphotransferase) domain 1"/>
    <property type="match status" value="1"/>
</dbReference>
<name>A0AAD5X788_9FUNG</name>
<feature type="compositionally biased region" description="Basic and acidic residues" evidence="10">
    <location>
        <begin position="152"/>
        <end position="169"/>
    </location>
</feature>
<evidence type="ECO:0000256" key="2">
    <source>
        <dbReference type="ARBA" id="ARBA00022527"/>
    </source>
</evidence>
<dbReference type="InterPro" id="IPR008271">
    <property type="entry name" value="Ser/Thr_kinase_AS"/>
</dbReference>
<feature type="domain" description="Protein kinase" evidence="11">
    <location>
        <begin position="241"/>
        <end position="541"/>
    </location>
</feature>
<feature type="region of interest" description="Disordered" evidence="10">
    <location>
        <begin position="14"/>
        <end position="206"/>
    </location>
</feature>
<keyword evidence="2" id="KW-0723">Serine/threonine-protein kinase</keyword>
<sequence length="569" mass="63260">MGLPPRRNILYRIFHPNEESDSARLARSRRSYGSGSEAESEDDYHSDDSTDHDGVFSDMSRRPSASHHPESQKLNVMTKKERKAPAMFASDTEGSDTDTSDAEQRPAAKRSGSSKNLFKDLLQGGRKKDKDKNSGATSPQLNGSTSSASHHSSGDDSARSSDSENEHHPQPHNLFKDLVMGTRSKKASPNTSAAPVRKPSLNDTSTSTLSHVLQSSHLTPTTTTLPGMARSISETSLSKYGKKEEVLGKGANAVVRLCCPVNSEKKYAIKEFRKRRKDETQKEYVKKLIAEFCISSTLRHDNVVTTVDLIQDEVSGNEDVWEGEKGERGFRTDVFFWCGDLQKRQWCVVMEFCAGGDLYTRIHTGNLTEPAEIDCYFKQLLSGVQYLHSMGVAHRDLKPENLLLDSAGRILKITDFGVSDVFRAPFCTVSRKAKGVCGSGPYIAPEEFVKEGNGGGPGEYESEGVDVWSCGIIYYVMVYNSIPWKAAVGGDVRFKHFLEHKGNFWPLDRLPSGPKRLMYRILDPDPATRIKVPEILEDEWIKEVRSCDAGNEATVGHKHVVCERQKFVA</sequence>
<dbReference type="InterPro" id="IPR011009">
    <property type="entry name" value="Kinase-like_dom_sf"/>
</dbReference>
<dbReference type="PROSITE" id="PS50011">
    <property type="entry name" value="PROTEIN_KINASE_DOM"/>
    <property type="match status" value="1"/>
</dbReference>
<keyword evidence="3" id="KW-0808">Transferase</keyword>
<comment type="caution">
    <text evidence="12">The sequence shown here is derived from an EMBL/GenBank/DDBJ whole genome shotgun (WGS) entry which is preliminary data.</text>
</comment>
<dbReference type="InterPro" id="IPR000719">
    <property type="entry name" value="Prot_kinase_dom"/>
</dbReference>
<feature type="compositionally biased region" description="Basic and acidic residues" evidence="10">
    <location>
        <begin position="15"/>
        <end position="24"/>
    </location>
</feature>
<keyword evidence="4 9" id="KW-0547">Nucleotide-binding</keyword>
<evidence type="ECO:0000256" key="5">
    <source>
        <dbReference type="ARBA" id="ARBA00022777"/>
    </source>
</evidence>
<gene>
    <name evidence="12" type="primary">SAT4_1</name>
    <name evidence="12" type="ORF">HK097_002101</name>
</gene>